<feature type="transmembrane region" description="Helical" evidence="7">
    <location>
        <begin position="386"/>
        <end position="409"/>
    </location>
</feature>
<evidence type="ECO:0000313" key="8">
    <source>
        <dbReference type="EMBL" id="TSH93861.1"/>
    </source>
</evidence>
<accession>A0A556ALW8</accession>
<feature type="transmembrane region" description="Helical" evidence="7">
    <location>
        <begin position="430"/>
        <end position="450"/>
    </location>
</feature>
<evidence type="ECO:0000256" key="2">
    <source>
        <dbReference type="ARBA" id="ARBA00022475"/>
    </source>
</evidence>
<dbReference type="InterPro" id="IPR027463">
    <property type="entry name" value="AcrB_DN_DC_subdom"/>
</dbReference>
<feature type="transmembrane region" description="Helical" evidence="7">
    <location>
        <begin position="978"/>
        <end position="1004"/>
    </location>
</feature>
<protein>
    <submittedName>
        <fullName evidence="8">MMPL family transporter</fullName>
    </submittedName>
</protein>
<evidence type="ECO:0000256" key="5">
    <source>
        <dbReference type="ARBA" id="ARBA00022989"/>
    </source>
</evidence>
<dbReference type="SUPFAM" id="SSF82866">
    <property type="entry name" value="Multidrug efflux transporter AcrB transmembrane domain"/>
    <property type="match status" value="2"/>
</dbReference>
<dbReference type="SUPFAM" id="SSF82693">
    <property type="entry name" value="Multidrug efflux transporter AcrB pore domain, PN1, PN2, PC1 and PC2 subdomains"/>
    <property type="match status" value="3"/>
</dbReference>
<keyword evidence="2" id="KW-1003">Cell membrane</keyword>
<dbReference type="EMBL" id="VLTJ01000026">
    <property type="protein sequence ID" value="TSH93861.1"/>
    <property type="molecule type" value="Genomic_DNA"/>
</dbReference>
<feature type="transmembrane region" description="Helical" evidence="7">
    <location>
        <begin position="850"/>
        <end position="867"/>
    </location>
</feature>
<organism evidence="8 9">
    <name type="scientific">Verticiella sediminum</name>
    <dbReference type="NCBI Taxonomy" id="1247510"/>
    <lineage>
        <taxon>Bacteria</taxon>
        <taxon>Pseudomonadati</taxon>
        <taxon>Pseudomonadota</taxon>
        <taxon>Betaproteobacteria</taxon>
        <taxon>Burkholderiales</taxon>
        <taxon>Alcaligenaceae</taxon>
        <taxon>Verticiella</taxon>
    </lineage>
</organism>
<dbReference type="GO" id="GO:0005886">
    <property type="term" value="C:plasma membrane"/>
    <property type="evidence" value="ECO:0007669"/>
    <property type="project" value="TreeGrafter"/>
</dbReference>
<feature type="transmembrane region" description="Helical" evidence="7">
    <location>
        <begin position="521"/>
        <end position="541"/>
    </location>
</feature>
<feature type="transmembrane region" description="Helical" evidence="7">
    <location>
        <begin position="462"/>
        <end position="481"/>
    </location>
</feature>
<proteinExistence type="predicted"/>
<feature type="transmembrane region" description="Helical" evidence="7">
    <location>
        <begin position="874"/>
        <end position="894"/>
    </location>
</feature>
<feature type="transmembrane region" description="Helical" evidence="7">
    <location>
        <begin position="900"/>
        <end position="926"/>
    </location>
</feature>
<dbReference type="Gene3D" id="1.20.1640.10">
    <property type="entry name" value="Multidrug efflux transporter AcrB transmembrane domain"/>
    <property type="match status" value="2"/>
</dbReference>
<keyword evidence="9" id="KW-1185">Reference proteome</keyword>
<dbReference type="Gene3D" id="3.30.70.1320">
    <property type="entry name" value="Multidrug efflux transporter AcrB pore domain like"/>
    <property type="match status" value="1"/>
</dbReference>
<gene>
    <name evidence="8" type="ORF">FOZ76_13300</name>
</gene>
<keyword evidence="6 7" id="KW-0472">Membrane</keyword>
<dbReference type="GO" id="GO:0042910">
    <property type="term" value="F:xenobiotic transmembrane transporter activity"/>
    <property type="evidence" value="ECO:0007669"/>
    <property type="project" value="TreeGrafter"/>
</dbReference>
<dbReference type="RefSeq" id="WP_143948762.1">
    <property type="nucleotide sequence ID" value="NZ_BAABMB010000006.1"/>
</dbReference>
<dbReference type="SUPFAM" id="SSF82714">
    <property type="entry name" value="Multidrug efflux transporter AcrB TolC docking domain, DN and DC subdomains"/>
    <property type="match status" value="2"/>
</dbReference>
<evidence type="ECO:0000256" key="4">
    <source>
        <dbReference type="ARBA" id="ARBA00022692"/>
    </source>
</evidence>
<sequence>MLPRLFLERPVAACLMALAIALAGLLAWRLLPVAPLPEVDFPTIQVSASLPGASPESMASTVAAPLERALGAIAGVTSITSSSNQGATRISLQFDLDRDIHAAARDVQAAINAARGQLPAGMPGNPSYRKVNPSQAPILALALSSPNLAPSRLYDVAASVLAQKIAQVPGVGDVSVGGSSLPAVRVQLNPQALSHYGMALDEVRQALVDANAWQPAGSIESDRLRWDVRGTGQLRTAAEYRELIVRYRDGAAVRLGDVAAVSDSVENRYSSGFHNERPAVLLSVSRQPGANIVQTIDAIRDLLPVLRELLPGDAELAVVIDRSPGIRATLHEAHLTLVLACVLVVLVVGAFLGNLRAAIVPSLSIPVAVLGTFAVMHLSGFSLNNLSLMALIVATGLVVDDAVVVAENISRHRERGMSGRRAAMRGTREVGFTLIAMTLALVAVFASVLLMGGLVERLFREFSLTLIAAILLSLLLAVTLIPSLCAREGAWAAAPARAPRWQAPLAQAYGRSLAATLRHPWLAVGVLALATAGSVFLYAGLPKVFLPTQDTGQLRGFARGDDGFSFQVMQPKIDVYRRMLLADPAVADVIGSSGGAFGGSNSSMQIRLKPLAERGEPAGAVLERLRAATPPVPGGMFFVNVDQDLNPPGAFSESGEYSFVLRSGDLALLRTWAPRVSAALGELPELADVDSVGDEATLQVMLDIDREAAQRLGVDMRLVNGVLNNSFSQRQVATLYDALNQYRVVMEIDPRQTQTPDALDDVLVVAADGRRIPLSSFARHRYDMVNDRVRHDGQFAAVGIDFSLAPGVSLAAALDAIDARMAQLRMPTQVHAGLGEQTGSLRAALDAQPWMILAVLVAVYLVLGVLYESTWQPLTILSTLPSAGLGALLALRASGTEFSLIALLGLFLLIGVVMKNAILMVDFALAEQRRRGRPAREAIAEAARLRLRPILMTNCAALLGALPLVIGMGEGAELRRPLGITIVGGLAVSQLLTLYTTPAVYVLLDRAGAWWRGRARAFPSKEMS</sequence>
<feature type="transmembrane region" description="Helical" evidence="7">
    <location>
        <begin position="333"/>
        <end position="352"/>
    </location>
</feature>
<dbReference type="PANTHER" id="PTHR32063">
    <property type="match status" value="1"/>
</dbReference>
<dbReference type="PANTHER" id="PTHR32063:SF34">
    <property type="entry name" value="MULTIDRUG RESISTANCE PROTEIN MDTC"/>
    <property type="match status" value="1"/>
</dbReference>
<keyword evidence="3" id="KW-0997">Cell inner membrane</keyword>
<feature type="transmembrane region" description="Helical" evidence="7">
    <location>
        <begin position="947"/>
        <end position="966"/>
    </location>
</feature>
<evidence type="ECO:0000256" key="3">
    <source>
        <dbReference type="ARBA" id="ARBA00022519"/>
    </source>
</evidence>
<dbReference type="Gene3D" id="3.30.70.1430">
    <property type="entry name" value="Multidrug efflux transporter AcrB pore domain"/>
    <property type="match status" value="2"/>
</dbReference>
<keyword evidence="5 7" id="KW-1133">Transmembrane helix</keyword>
<dbReference type="FunFam" id="3.30.70.1430:FF:000001">
    <property type="entry name" value="Efflux pump membrane transporter"/>
    <property type="match status" value="1"/>
</dbReference>
<dbReference type="Pfam" id="PF00873">
    <property type="entry name" value="ACR_tran"/>
    <property type="match status" value="1"/>
</dbReference>
<evidence type="ECO:0000313" key="9">
    <source>
        <dbReference type="Proteomes" id="UP000318405"/>
    </source>
</evidence>
<keyword evidence="1" id="KW-0813">Transport</keyword>
<evidence type="ECO:0000256" key="7">
    <source>
        <dbReference type="SAM" id="Phobius"/>
    </source>
</evidence>
<dbReference type="AlphaFoldDB" id="A0A556ALW8"/>
<dbReference type="InterPro" id="IPR001036">
    <property type="entry name" value="Acrflvin-R"/>
</dbReference>
<comment type="caution">
    <text evidence="8">The sequence shown here is derived from an EMBL/GenBank/DDBJ whole genome shotgun (WGS) entry which is preliminary data.</text>
</comment>
<dbReference type="Gene3D" id="3.30.2090.10">
    <property type="entry name" value="Multidrug efflux transporter AcrB TolC docking domain, DN and DC subdomains"/>
    <property type="match status" value="2"/>
</dbReference>
<keyword evidence="4 7" id="KW-0812">Transmembrane</keyword>
<reference evidence="8 9" key="1">
    <citation type="submission" date="2019-07" db="EMBL/GenBank/DDBJ databases">
        <title>Qingshengfaniella alkalisoli gen. nov., sp. nov., isolated from saline soil.</title>
        <authorList>
            <person name="Xu L."/>
            <person name="Huang X.-X."/>
            <person name="Sun J.-Q."/>
        </authorList>
    </citation>
    <scope>NUCLEOTIDE SEQUENCE [LARGE SCALE GENOMIC DNA]</scope>
    <source>
        <strain evidence="8 9">DSM 27279</strain>
    </source>
</reference>
<name>A0A556ALW8_9BURK</name>
<dbReference type="OrthoDB" id="9042683at2"/>
<dbReference type="Gene3D" id="3.30.70.1440">
    <property type="entry name" value="Multidrug efflux transporter AcrB pore domain"/>
    <property type="match status" value="1"/>
</dbReference>
<evidence type="ECO:0000256" key="1">
    <source>
        <dbReference type="ARBA" id="ARBA00022448"/>
    </source>
</evidence>
<dbReference type="Proteomes" id="UP000318405">
    <property type="component" value="Unassembled WGS sequence"/>
</dbReference>
<evidence type="ECO:0000256" key="6">
    <source>
        <dbReference type="ARBA" id="ARBA00023136"/>
    </source>
</evidence>
<dbReference type="PRINTS" id="PR00702">
    <property type="entry name" value="ACRIFLAVINRP"/>
</dbReference>
<feature type="transmembrane region" description="Helical" evidence="7">
    <location>
        <begin position="359"/>
        <end position="380"/>
    </location>
</feature>